<reference evidence="2" key="2">
    <citation type="submission" date="2025-08" db="UniProtKB">
        <authorList>
            <consortium name="Ensembl"/>
        </authorList>
    </citation>
    <scope>IDENTIFICATION</scope>
</reference>
<reference evidence="2" key="1">
    <citation type="submission" date="2019-06" db="EMBL/GenBank/DDBJ databases">
        <title>G10K-VGP Goodes thornscrub tortoise genome, primary haplotype.</title>
        <authorList>
            <person name="Murphy B."/>
            <person name="Edwards T."/>
            <person name="Rhie A."/>
            <person name="Koren S."/>
            <person name="Phillippy A."/>
            <person name="Fedrigo O."/>
            <person name="Haase B."/>
            <person name="Mountcastle J."/>
            <person name="Lewin H."/>
            <person name="Damas J."/>
            <person name="Howe K."/>
            <person name="Formenti G."/>
            <person name="Myers G."/>
            <person name="Durbin R."/>
            <person name="Jarvis E.D."/>
        </authorList>
    </citation>
    <scope>NUCLEOTIDE SEQUENCE [LARGE SCALE GENOMIC DNA]</scope>
</reference>
<protein>
    <submittedName>
        <fullName evidence="2">Uncharacterized protein</fullName>
    </submittedName>
</protein>
<proteinExistence type="predicted"/>
<evidence type="ECO:0000313" key="2">
    <source>
        <dbReference type="Ensembl" id="ENSGEVP00005019407.1"/>
    </source>
</evidence>
<evidence type="ECO:0000313" key="3">
    <source>
        <dbReference type="Proteomes" id="UP000694390"/>
    </source>
</evidence>
<dbReference type="Ensembl" id="ENSGEVT00005020385.1">
    <property type="protein sequence ID" value="ENSGEVP00005019407.1"/>
    <property type="gene ID" value="ENSGEVG00005013779.1"/>
</dbReference>
<organism evidence="2 3">
    <name type="scientific">Gopherus evgoodei</name>
    <name type="common">Goodes thornscrub tortoise</name>
    <dbReference type="NCBI Taxonomy" id="1825980"/>
    <lineage>
        <taxon>Eukaryota</taxon>
        <taxon>Metazoa</taxon>
        <taxon>Chordata</taxon>
        <taxon>Craniata</taxon>
        <taxon>Vertebrata</taxon>
        <taxon>Euteleostomi</taxon>
        <taxon>Archelosauria</taxon>
        <taxon>Testudinata</taxon>
        <taxon>Testudines</taxon>
        <taxon>Cryptodira</taxon>
        <taxon>Durocryptodira</taxon>
        <taxon>Testudinoidea</taxon>
        <taxon>Testudinidae</taxon>
        <taxon>Gopherus</taxon>
    </lineage>
</organism>
<dbReference type="Proteomes" id="UP000694390">
    <property type="component" value="Chromosome 12"/>
</dbReference>
<accession>A0A8C4WLB0</accession>
<sequence>MLEPNCHQAEWKPGESHSSLWQNLADSLEVMRSLLGDERVLCAAPRPVYPWSFISRGTHSPAIPVGESVYDLLPKELQLPPSRETSVASMSQTSGGEAGSPPPAVVAADSSYVFPRLKKDDLWDSVSCHPRDMRWTSLPVSVTGPFFWSGSSYQNLQR</sequence>
<dbReference type="AlphaFoldDB" id="A0A8C4WLB0"/>
<feature type="compositionally biased region" description="Polar residues" evidence="1">
    <location>
        <begin position="83"/>
        <end position="95"/>
    </location>
</feature>
<feature type="region of interest" description="Disordered" evidence="1">
    <location>
        <begin position="81"/>
        <end position="103"/>
    </location>
</feature>
<reference evidence="2" key="3">
    <citation type="submission" date="2025-09" db="UniProtKB">
        <authorList>
            <consortium name="Ensembl"/>
        </authorList>
    </citation>
    <scope>IDENTIFICATION</scope>
</reference>
<dbReference type="GeneTree" id="ENSGT00940000155213"/>
<name>A0A8C4WLB0_9SAUR</name>
<dbReference type="OrthoDB" id="8925252at2759"/>
<keyword evidence="3" id="KW-1185">Reference proteome</keyword>
<evidence type="ECO:0000256" key="1">
    <source>
        <dbReference type="SAM" id="MobiDB-lite"/>
    </source>
</evidence>